<dbReference type="InterPro" id="IPR014718">
    <property type="entry name" value="GH-type_carb-bd"/>
</dbReference>
<dbReference type="PROSITE" id="PS00719">
    <property type="entry name" value="GLYCOSYL_HYDROL_F2_1"/>
    <property type="match status" value="1"/>
</dbReference>
<dbReference type="PANTHER" id="PTHR46323:SF2">
    <property type="entry name" value="BETA-GALACTOSIDASE"/>
    <property type="match status" value="1"/>
</dbReference>
<evidence type="ECO:0000256" key="6">
    <source>
        <dbReference type="ARBA" id="ARBA00032230"/>
    </source>
</evidence>
<dbReference type="InterPro" id="IPR036156">
    <property type="entry name" value="Beta-gal/glucu_dom_sf"/>
</dbReference>
<dbReference type="InterPro" id="IPR023230">
    <property type="entry name" value="Glyco_hydro_2_CS"/>
</dbReference>
<evidence type="ECO:0000313" key="8">
    <source>
        <dbReference type="EMBL" id="VAX26294.1"/>
    </source>
</evidence>
<dbReference type="GO" id="GO:0005990">
    <property type="term" value="P:lactose catabolic process"/>
    <property type="evidence" value="ECO:0007669"/>
    <property type="project" value="TreeGrafter"/>
</dbReference>
<dbReference type="InterPro" id="IPR017853">
    <property type="entry name" value="GH"/>
</dbReference>
<sequence>MSSKIFFISLLIFISIHLEINLYGQKSPNDWENSEVFEINREEAHNTAIPFATIEQAKKADWEASPFYKLLNGKWKFNWVSKPADRTMDFYKPGYDVSSWDDITVPGNWQMSGYGIPFCLNTEYGFGVVNPPYIPHDNNPVGSYRRNFTVPDSWDGREIFINLGGVKSAFYIWVNSKKVGYSQDSMTPAEFNLTPYLIEGNNVLAVEVYRWSDGSYMEDQGMWRLSGIFRDVYLFSTPKVHIRDFFIKTDLDKNYKDAQLKIDAELKNYSDKNFDEYYLEAILLDNTGDQVGEKMRKANIALPGNDKVNISLEQFVANPKKWTAETPNLYQVILVLKNSKGEIIETTESEMGFNKVEIKDSRFLVNGVPVLLKGTNRHELHPKYGQYIPREAMIEDIKLMKQFNINAVRNSHYPNNPYWYKLCDEYGIYLIDEANLESHGANGLLPRSDPKWRKAAVDRMRSMIQRDKNYPSIIMWSLGNEAGMGDNFFAMRDYAYKVDPSRPVHYEGYNEAADVHSRMYPTTKEMLEYAVGDNKKPYFLCEYSHSSGNANGGLQDYWDVIESDPIFFGACVWDWAGQGLYKTDENGIVYFGYGNDFAPEGTQSVGHFTGINGLIFPDRTFSPKLWEVKKVYQNITVEPVALLEGKLKIKNKFSFTNLNKYEANWELSEDGIVIQKGELGKINLEPLSNKIITIPFDKVKVISNAEYWLTVSFTESEKTLWAEKGHEVAWDQFKIQFKSNSAELKTTVKLSSIQFYESQELLEINGENFQIIFDKSTGTIQSLNYNGNEFISNVNGHTGGPILDVYRAPIDNDTTISKKWKESGLDNPTLQVQSFEIEQVDETQIRVSVQTNNMMKNQSGFIHKCTYTILGNGDIYADNQIFPYGKLPSPAQIGISFIIKPEFKNIEWFGRGPFENYFDRKAGAAVGLYLSTVAKQYVPYIIPQANGSKQDVRWALFSNDQIDGIMIIHRTEPFTMHALNYTKLNLEKAKHTIELKKQKEIYLTISAYERGVGVVGKGTKIVPKEGVEKEPTAFSYIIRPYSSSNDAPTIYARNSYATVITSPPLIVRDIYGSVTMNSVIPKAEIFYTTDGTDPTKESLKYKKPFEQISAATIKAKSFIDEEISSTSIIEVPQLQVLNPRISPANRYFSDSIKINLISPTPNAEIRYTLDNSEPTEISLLYDNPFYIKETSTLNVRAFKKEYKSSEMINSEYEKVKLGNGVEYRYYTGKFEGTPNYLTLTADKIMTIDQFRLENIENVPSHYALLLIGSLHIKVAGEYTFYCGSNDGSKLYIGDKLLVDNDGGHGYQEKEGTINLDKGVHKIEVRYFQKGGGQELKVSWKGPEFKKREISKEYLSNN</sequence>
<reference evidence="8" key="1">
    <citation type="submission" date="2018-06" db="EMBL/GenBank/DDBJ databases">
        <authorList>
            <person name="Zhirakovskaya E."/>
        </authorList>
    </citation>
    <scope>NUCLEOTIDE SEQUENCE</scope>
</reference>
<dbReference type="Gene3D" id="2.70.98.10">
    <property type="match status" value="1"/>
</dbReference>
<comment type="similarity">
    <text evidence="2">Belongs to the glycosyl hydrolase 2 family.</text>
</comment>
<dbReference type="InterPro" id="IPR004199">
    <property type="entry name" value="B-gal_small/dom_5"/>
</dbReference>
<dbReference type="GO" id="GO:0004565">
    <property type="term" value="F:beta-galactosidase activity"/>
    <property type="evidence" value="ECO:0007669"/>
    <property type="project" value="UniProtKB-EC"/>
</dbReference>
<dbReference type="InterPro" id="IPR059177">
    <property type="entry name" value="GH29D-like_dom"/>
</dbReference>
<dbReference type="SMART" id="SM00758">
    <property type="entry name" value="PA14"/>
    <property type="match status" value="1"/>
</dbReference>
<dbReference type="InterPro" id="IPR006103">
    <property type="entry name" value="Glyco_hydro_2_cat"/>
</dbReference>
<dbReference type="Pfam" id="PF02929">
    <property type="entry name" value="Bgal_small_N"/>
    <property type="match status" value="1"/>
</dbReference>
<comment type="catalytic activity">
    <reaction evidence="1">
        <text>Hydrolysis of terminal non-reducing beta-D-galactose residues in beta-D-galactosides.</text>
        <dbReference type="EC" id="3.2.1.23"/>
    </reaction>
</comment>
<feature type="domain" description="PA14" evidence="7">
    <location>
        <begin position="1216"/>
        <end position="1353"/>
    </location>
</feature>
<evidence type="ECO:0000256" key="2">
    <source>
        <dbReference type="ARBA" id="ARBA00007401"/>
    </source>
</evidence>
<dbReference type="InterPro" id="IPR032312">
    <property type="entry name" value="LacZ_4"/>
</dbReference>
<dbReference type="InterPro" id="IPR050347">
    <property type="entry name" value="Bact_Beta-galactosidase"/>
</dbReference>
<dbReference type="InterPro" id="IPR006104">
    <property type="entry name" value="Glyco_hydro_2_N"/>
</dbReference>
<dbReference type="InterPro" id="IPR037524">
    <property type="entry name" value="PA14/GLEYA"/>
</dbReference>
<dbReference type="InterPro" id="IPR008979">
    <property type="entry name" value="Galactose-bd-like_sf"/>
</dbReference>
<dbReference type="Gene3D" id="3.20.20.80">
    <property type="entry name" value="Glycosidases"/>
    <property type="match status" value="1"/>
</dbReference>
<dbReference type="SUPFAM" id="SSF49303">
    <property type="entry name" value="beta-Galactosidase/glucuronidase domain"/>
    <property type="match status" value="2"/>
</dbReference>
<accession>A0A3B1CQV5</accession>
<dbReference type="InterPro" id="IPR011013">
    <property type="entry name" value="Gal_mutarotase_sf_dom"/>
</dbReference>
<protein>
    <recommendedName>
        <fullName evidence="3">beta-galactosidase</fullName>
        <ecNumber evidence="3">3.2.1.23</ecNumber>
    </recommendedName>
    <alternativeName>
        <fullName evidence="6">Lactase</fullName>
    </alternativeName>
</protein>
<name>A0A3B1CQV5_9ZZZZ</name>
<dbReference type="GO" id="GO:0030246">
    <property type="term" value="F:carbohydrate binding"/>
    <property type="evidence" value="ECO:0007669"/>
    <property type="project" value="InterPro"/>
</dbReference>
<evidence type="ECO:0000256" key="3">
    <source>
        <dbReference type="ARBA" id="ARBA00012756"/>
    </source>
</evidence>
<dbReference type="Pfam" id="PF00703">
    <property type="entry name" value="Glyco_hydro_2"/>
    <property type="match status" value="1"/>
</dbReference>
<dbReference type="Pfam" id="PF07691">
    <property type="entry name" value="PA14"/>
    <property type="match status" value="1"/>
</dbReference>
<dbReference type="PRINTS" id="PR00132">
    <property type="entry name" value="GLHYDRLASE2"/>
</dbReference>
<proteinExistence type="inferred from homology"/>
<dbReference type="SUPFAM" id="SSF51445">
    <property type="entry name" value="(Trans)glycosidases"/>
    <property type="match status" value="1"/>
</dbReference>
<dbReference type="Gene3D" id="2.60.40.10">
    <property type="entry name" value="Immunoglobulins"/>
    <property type="match status" value="2"/>
</dbReference>
<dbReference type="Gene3D" id="3.90.182.10">
    <property type="entry name" value="Toxin - Anthrax Protective Antigen,domain 1"/>
    <property type="match status" value="1"/>
</dbReference>
<keyword evidence="5 8" id="KW-0326">Glycosidase</keyword>
<dbReference type="EC" id="3.2.1.23" evidence="3"/>
<evidence type="ECO:0000256" key="4">
    <source>
        <dbReference type="ARBA" id="ARBA00022801"/>
    </source>
</evidence>
<dbReference type="GO" id="GO:0009341">
    <property type="term" value="C:beta-galactosidase complex"/>
    <property type="evidence" value="ECO:0007669"/>
    <property type="project" value="InterPro"/>
</dbReference>
<keyword evidence="4 8" id="KW-0378">Hydrolase</keyword>
<dbReference type="SUPFAM" id="SSF74650">
    <property type="entry name" value="Galactose mutarotase-like"/>
    <property type="match status" value="1"/>
</dbReference>
<dbReference type="InterPro" id="IPR023232">
    <property type="entry name" value="Glyco_hydro_2_AS"/>
</dbReference>
<evidence type="ECO:0000256" key="1">
    <source>
        <dbReference type="ARBA" id="ARBA00001412"/>
    </source>
</evidence>
<dbReference type="InterPro" id="IPR006101">
    <property type="entry name" value="Glyco_hydro_2"/>
</dbReference>
<dbReference type="InterPro" id="IPR011658">
    <property type="entry name" value="PA14_dom"/>
</dbReference>
<dbReference type="InterPro" id="IPR013783">
    <property type="entry name" value="Ig-like_fold"/>
</dbReference>
<dbReference type="SUPFAM" id="SSF56988">
    <property type="entry name" value="Anthrax protective antigen"/>
    <property type="match status" value="1"/>
</dbReference>
<dbReference type="InterPro" id="IPR006102">
    <property type="entry name" value="Ig-like_GH2"/>
</dbReference>
<dbReference type="SUPFAM" id="SSF49785">
    <property type="entry name" value="Galactose-binding domain-like"/>
    <property type="match status" value="1"/>
</dbReference>
<dbReference type="PANTHER" id="PTHR46323">
    <property type="entry name" value="BETA-GALACTOSIDASE"/>
    <property type="match status" value="1"/>
</dbReference>
<dbReference type="PROSITE" id="PS00608">
    <property type="entry name" value="GLYCOSYL_HYDROL_F2_2"/>
    <property type="match status" value="1"/>
</dbReference>
<dbReference type="SMART" id="SM01038">
    <property type="entry name" value="Bgal_small_N"/>
    <property type="match status" value="1"/>
</dbReference>
<gene>
    <name evidence="8" type="ORF">MNBD_IGNAVI01-156</name>
</gene>
<dbReference type="Gene3D" id="2.60.120.260">
    <property type="entry name" value="Galactose-binding domain-like"/>
    <property type="match status" value="1"/>
</dbReference>
<evidence type="ECO:0000259" key="7">
    <source>
        <dbReference type="PROSITE" id="PS51820"/>
    </source>
</evidence>
<dbReference type="Pfam" id="PF16353">
    <property type="entry name" value="LacZ_4"/>
    <property type="match status" value="1"/>
</dbReference>
<dbReference type="Pfam" id="PF02836">
    <property type="entry name" value="Glyco_hydro_2_C"/>
    <property type="match status" value="1"/>
</dbReference>
<organism evidence="8">
    <name type="scientific">hydrothermal vent metagenome</name>
    <dbReference type="NCBI Taxonomy" id="652676"/>
    <lineage>
        <taxon>unclassified sequences</taxon>
        <taxon>metagenomes</taxon>
        <taxon>ecological metagenomes</taxon>
    </lineage>
</organism>
<dbReference type="EMBL" id="UOGD01000331">
    <property type="protein sequence ID" value="VAX26294.1"/>
    <property type="molecule type" value="Genomic_DNA"/>
</dbReference>
<evidence type="ECO:0000256" key="5">
    <source>
        <dbReference type="ARBA" id="ARBA00023295"/>
    </source>
</evidence>
<dbReference type="PROSITE" id="PS51820">
    <property type="entry name" value="PA14"/>
    <property type="match status" value="1"/>
</dbReference>
<dbReference type="Pfam" id="PF02837">
    <property type="entry name" value="Glyco_hydro_2_N"/>
    <property type="match status" value="1"/>
</dbReference>
<dbReference type="Pfam" id="PF13290">
    <property type="entry name" value="CHB_HEX_C_1"/>
    <property type="match status" value="2"/>
</dbReference>